<feature type="domain" description="Glycosyltransferase family 28 N-terminal" evidence="11">
    <location>
        <begin position="18"/>
        <end position="153"/>
    </location>
</feature>
<dbReference type="Gene3D" id="3.40.50.2000">
    <property type="entry name" value="Glycogen Phosphorylase B"/>
    <property type="match status" value="2"/>
</dbReference>
<dbReference type="GO" id="GO:0009252">
    <property type="term" value="P:peptidoglycan biosynthetic process"/>
    <property type="evidence" value="ECO:0007669"/>
    <property type="project" value="UniProtKB-UniRule"/>
</dbReference>
<keyword evidence="3 10" id="KW-0328">Glycosyltransferase</keyword>
<feature type="domain" description="Glycosyl transferase family 28 C-terminal" evidence="12">
    <location>
        <begin position="197"/>
        <end position="362"/>
    </location>
</feature>
<feature type="binding site" evidence="10">
    <location>
        <position position="136"/>
    </location>
    <ligand>
        <name>UDP-N-acetyl-alpha-D-glucosamine</name>
        <dbReference type="ChEBI" id="CHEBI:57705"/>
    </ligand>
</feature>
<keyword evidence="5 10" id="KW-0133">Cell shape</keyword>
<feature type="binding site" evidence="10">
    <location>
        <position position="176"/>
    </location>
    <ligand>
        <name>UDP-N-acetyl-alpha-D-glucosamine</name>
        <dbReference type="ChEBI" id="CHEBI:57705"/>
    </ligand>
</feature>
<reference evidence="13 14" key="1">
    <citation type="submission" date="2017-08" db="EMBL/GenBank/DDBJ databases">
        <title>Infants hospitalized years apart are colonized by the same room-sourced microbial strains.</title>
        <authorList>
            <person name="Brooks B."/>
            <person name="Olm M.R."/>
            <person name="Firek B.A."/>
            <person name="Baker R."/>
            <person name="Thomas B.C."/>
            <person name="Morowitz M.J."/>
            <person name="Banfield J.F."/>
        </authorList>
    </citation>
    <scope>NUCLEOTIDE SEQUENCE [LARGE SCALE GENOMIC DNA]</scope>
    <source>
        <strain evidence="13">S2_005_002_R2_34</strain>
    </source>
</reference>
<evidence type="ECO:0000256" key="6">
    <source>
        <dbReference type="ARBA" id="ARBA00022984"/>
    </source>
</evidence>
<sequence length="377" mass="39575">MTWKISLARSAEKPPLLVIGAGGTGGHMFPAQALAEEMLARGWRVRLATDARGARYAGGFPPEVERRVTRAGTFAQGSLLARVLAPLSIAVGAISSTVSMLRDRPACVAGFGGYPALPAMIAAWTLRLPRLIHEQNGVLGRVNRAFAKRVDVVACGTWPTDLPAGTRHVHTGNPVRSVVLAQAAAPYDPPGPHPMGLLVIGGSQGAGVFSRVMPEALMLLDPSLRDRLRVSQQVRPEDMARMQDSFRGLRIRGDLRGFFDDVPKRLAEAALVISRAGASSIADITVIGRPSILIPFPAAMDDHQTANARGLVEAGGAFMIQEADLTPDLLAGHITAILEDSEGAEAMAAAALSQGRPDAAGQLAGLVEHLAQQGGSA</sequence>
<dbReference type="HAMAP" id="MF_00033">
    <property type="entry name" value="MurG"/>
    <property type="match status" value="1"/>
</dbReference>
<comment type="subcellular location">
    <subcellularLocation>
        <location evidence="10">Cell membrane</location>
        <topology evidence="10">Peripheral membrane protein</topology>
        <orientation evidence="10">Cytoplasmic side</orientation>
    </subcellularLocation>
</comment>
<keyword evidence="9 10" id="KW-0961">Cell wall biogenesis/degradation</keyword>
<evidence type="ECO:0000259" key="11">
    <source>
        <dbReference type="Pfam" id="PF03033"/>
    </source>
</evidence>
<keyword evidence="1 10" id="KW-1003">Cell membrane</keyword>
<dbReference type="InterPro" id="IPR004276">
    <property type="entry name" value="GlycoTrans_28_N"/>
</dbReference>
<evidence type="ECO:0000256" key="7">
    <source>
        <dbReference type="ARBA" id="ARBA00023136"/>
    </source>
</evidence>
<protein>
    <recommendedName>
        <fullName evidence="10">UDP-N-acetylglucosamine--N-acetylmuramyl-(pentapeptide) pyrophosphoryl-undecaprenol N-acetylglucosamine transferase</fullName>
        <ecNumber evidence="10">2.4.1.227</ecNumber>
    </recommendedName>
    <alternativeName>
        <fullName evidence="10">Undecaprenyl-PP-MurNAc-pentapeptide-UDPGlcNAc GlcNAc transferase</fullName>
    </alternativeName>
</protein>
<keyword evidence="2 10" id="KW-0132">Cell division</keyword>
<feature type="binding site" evidence="10">
    <location>
        <position position="304"/>
    </location>
    <ligand>
        <name>UDP-N-acetyl-alpha-D-glucosamine</name>
        <dbReference type="ChEBI" id="CHEBI:57705"/>
    </ligand>
</feature>
<dbReference type="AlphaFoldDB" id="A0A2W5NGM5"/>
<dbReference type="GO" id="GO:0005886">
    <property type="term" value="C:plasma membrane"/>
    <property type="evidence" value="ECO:0007669"/>
    <property type="project" value="UniProtKB-SubCell"/>
</dbReference>
<dbReference type="GO" id="GO:0005975">
    <property type="term" value="P:carbohydrate metabolic process"/>
    <property type="evidence" value="ECO:0007669"/>
    <property type="project" value="InterPro"/>
</dbReference>
<evidence type="ECO:0000313" key="13">
    <source>
        <dbReference type="EMBL" id="PZQ51618.1"/>
    </source>
</evidence>
<dbReference type="UniPathway" id="UPA00219"/>
<dbReference type="GO" id="GO:0050511">
    <property type="term" value="F:undecaprenyldiphospho-muramoylpentapeptide beta-N-acetylglucosaminyltransferase activity"/>
    <property type="evidence" value="ECO:0007669"/>
    <property type="project" value="UniProtKB-UniRule"/>
</dbReference>
<comment type="caution">
    <text evidence="13">The sequence shown here is derived from an EMBL/GenBank/DDBJ whole genome shotgun (WGS) entry which is preliminary data.</text>
</comment>
<dbReference type="EMBL" id="QFPW01000002">
    <property type="protein sequence ID" value="PZQ51618.1"/>
    <property type="molecule type" value="Genomic_DNA"/>
</dbReference>
<comment type="function">
    <text evidence="10">Cell wall formation. Catalyzes the transfer of a GlcNAc subunit on undecaprenyl-pyrophosphoryl-MurNAc-pentapeptide (lipid intermediate I) to form undecaprenyl-pyrophosphoryl-MurNAc-(pentapeptide)GlcNAc (lipid intermediate II).</text>
</comment>
<dbReference type="InterPro" id="IPR007235">
    <property type="entry name" value="Glyco_trans_28_C"/>
</dbReference>
<dbReference type="GO" id="GO:0051991">
    <property type="term" value="F:UDP-N-acetyl-D-glucosamine:N-acetylmuramoyl-L-alanyl-D-glutamyl-meso-2,6-diaminopimelyl-D-alanyl-D-alanine-diphosphoundecaprenol 4-beta-N-acetylglucosaminlytransferase activity"/>
    <property type="evidence" value="ECO:0007669"/>
    <property type="project" value="RHEA"/>
</dbReference>
<evidence type="ECO:0000256" key="1">
    <source>
        <dbReference type="ARBA" id="ARBA00022475"/>
    </source>
</evidence>
<dbReference type="InterPro" id="IPR006009">
    <property type="entry name" value="GlcNAc_MurG"/>
</dbReference>
<evidence type="ECO:0000256" key="2">
    <source>
        <dbReference type="ARBA" id="ARBA00022618"/>
    </source>
</evidence>
<proteinExistence type="inferred from homology"/>
<evidence type="ECO:0000313" key="14">
    <source>
        <dbReference type="Proteomes" id="UP000249185"/>
    </source>
</evidence>
<dbReference type="CDD" id="cd03785">
    <property type="entry name" value="GT28_MurG"/>
    <property type="match status" value="1"/>
</dbReference>
<dbReference type="GO" id="GO:0008360">
    <property type="term" value="P:regulation of cell shape"/>
    <property type="evidence" value="ECO:0007669"/>
    <property type="project" value="UniProtKB-KW"/>
</dbReference>
<dbReference type="Proteomes" id="UP000249185">
    <property type="component" value="Unassembled WGS sequence"/>
</dbReference>
<dbReference type="PANTHER" id="PTHR21015:SF22">
    <property type="entry name" value="GLYCOSYLTRANSFERASE"/>
    <property type="match status" value="1"/>
</dbReference>
<dbReference type="Pfam" id="PF03033">
    <property type="entry name" value="Glyco_transf_28"/>
    <property type="match status" value="1"/>
</dbReference>
<evidence type="ECO:0000256" key="9">
    <source>
        <dbReference type="ARBA" id="ARBA00023316"/>
    </source>
</evidence>
<dbReference type="Pfam" id="PF04101">
    <property type="entry name" value="Glyco_tran_28_C"/>
    <property type="match status" value="1"/>
</dbReference>
<dbReference type="GO" id="GO:0051301">
    <property type="term" value="P:cell division"/>
    <property type="evidence" value="ECO:0007669"/>
    <property type="project" value="UniProtKB-KW"/>
</dbReference>
<evidence type="ECO:0000256" key="10">
    <source>
        <dbReference type="HAMAP-Rule" id="MF_00033"/>
    </source>
</evidence>
<dbReference type="GO" id="GO:0071555">
    <property type="term" value="P:cell wall organization"/>
    <property type="evidence" value="ECO:0007669"/>
    <property type="project" value="UniProtKB-KW"/>
</dbReference>
<comment type="similarity">
    <text evidence="10">Belongs to the glycosyltransferase 28 family. MurG subfamily.</text>
</comment>
<feature type="binding site" evidence="10">
    <location>
        <position position="203"/>
    </location>
    <ligand>
        <name>UDP-N-acetyl-alpha-D-glucosamine</name>
        <dbReference type="ChEBI" id="CHEBI:57705"/>
    </ligand>
</feature>
<dbReference type="PANTHER" id="PTHR21015">
    <property type="entry name" value="UDP-N-ACETYLGLUCOSAMINE--N-ACETYLMURAMYL-(PENTAPEPTIDE) PYROPHOSPHORYL-UNDECAPRENOL N-ACETYLGLUCOSAMINE TRANSFERASE 1"/>
    <property type="match status" value="1"/>
</dbReference>
<evidence type="ECO:0000259" key="12">
    <source>
        <dbReference type="Pfam" id="PF04101"/>
    </source>
</evidence>
<evidence type="ECO:0000256" key="8">
    <source>
        <dbReference type="ARBA" id="ARBA00023306"/>
    </source>
</evidence>
<comment type="pathway">
    <text evidence="10">Cell wall biogenesis; peptidoglycan biosynthesis.</text>
</comment>
<name>A0A2W5NGM5_RHOSU</name>
<evidence type="ECO:0000256" key="5">
    <source>
        <dbReference type="ARBA" id="ARBA00022960"/>
    </source>
</evidence>
<dbReference type="SUPFAM" id="SSF53756">
    <property type="entry name" value="UDP-Glycosyltransferase/glycogen phosphorylase"/>
    <property type="match status" value="1"/>
</dbReference>
<evidence type="ECO:0000256" key="4">
    <source>
        <dbReference type="ARBA" id="ARBA00022679"/>
    </source>
</evidence>
<comment type="caution">
    <text evidence="10">Lacks conserved residue(s) required for the propagation of feature annotation.</text>
</comment>
<keyword evidence="7 10" id="KW-0472">Membrane</keyword>
<keyword evidence="6 10" id="KW-0573">Peptidoglycan synthesis</keyword>
<dbReference type="EC" id="2.4.1.227" evidence="10"/>
<comment type="catalytic activity">
    <reaction evidence="10">
        <text>di-trans,octa-cis-undecaprenyl diphospho-N-acetyl-alpha-D-muramoyl-L-alanyl-D-glutamyl-meso-2,6-diaminopimeloyl-D-alanyl-D-alanine + UDP-N-acetyl-alpha-D-glucosamine = di-trans,octa-cis-undecaprenyl diphospho-[N-acetyl-alpha-D-glucosaminyl-(1-&gt;4)]-N-acetyl-alpha-D-muramoyl-L-alanyl-D-glutamyl-meso-2,6-diaminopimeloyl-D-alanyl-D-alanine + UDP + H(+)</text>
        <dbReference type="Rhea" id="RHEA:31227"/>
        <dbReference type="ChEBI" id="CHEBI:15378"/>
        <dbReference type="ChEBI" id="CHEBI:57705"/>
        <dbReference type="ChEBI" id="CHEBI:58223"/>
        <dbReference type="ChEBI" id="CHEBI:61387"/>
        <dbReference type="ChEBI" id="CHEBI:61388"/>
        <dbReference type="EC" id="2.4.1.227"/>
    </reaction>
</comment>
<accession>A0A2W5NGM5</accession>
<keyword evidence="4 10" id="KW-0808">Transferase</keyword>
<keyword evidence="8 10" id="KW-0131">Cell cycle</keyword>
<gene>
    <name evidence="10" type="primary">murG</name>
    <name evidence="13" type="ORF">DI556_05540</name>
</gene>
<evidence type="ECO:0000256" key="3">
    <source>
        <dbReference type="ARBA" id="ARBA00022676"/>
    </source>
</evidence>
<feature type="binding site" evidence="10">
    <location>
        <begin position="24"/>
        <end position="26"/>
    </location>
    <ligand>
        <name>UDP-N-acetyl-alpha-D-glucosamine</name>
        <dbReference type="ChEBI" id="CHEBI:57705"/>
    </ligand>
</feature>
<organism evidence="13 14">
    <name type="scientific">Rhodovulum sulfidophilum</name>
    <name type="common">Rhodobacter sulfidophilus</name>
    <dbReference type="NCBI Taxonomy" id="35806"/>
    <lineage>
        <taxon>Bacteria</taxon>
        <taxon>Pseudomonadati</taxon>
        <taxon>Pseudomonadota</taxon>
        <taxon>Alphaproteobacteria</taxon>
        <taxon>Rhodobacterales</taxon>
        <taxon>Paracoccaceae</taxon>
        <taxon>Rhodovulum</taxon>
    </lineage>
</organism>